<comment type="caution">
    <text evidence="1">The sequence shown here is derived from an EMBL/GenBank/DDBJ whole genome shotgun (WGS) entry which is preliminary data.</text>
</comment>
<dbReference type="AlphaFoldDB" id="A0A833PCU8"/>
<accession>A0A833PCU8</accession>
<reference evidence="2" key="1">
    <citation type="journal article" date="2020" name="MBio">
        <title>Horizontal gene transfer to a defensive symbiont with a reduced genome amongst a multipartite beetle microbiome.</title>
        <authorList>
            <person name="Waterworth S.C."/>
            <person name="Florez L.V."/>
            <person name="Rees E.R."/>
            <person name="Hertweck C."/>
            <person name="Kaltenpoth M."/>
            <person name="Kwan J.C."/>
        </authorList>
    </citation>
    <scope>NUCLEOTIDE SEQUENCE [LARGE SCALE GENOMIC DNA]</scope>
</reference>
<name>A0A833PCU8_ACIBZ</name>
<organism evidence="1 2">
    <name type="scientific">Acinetobacter bereziniae</name>
    <name type="common">Acinetobacter genomosp. 10</name>
    <dbReference type="NCBI Taxonomy" id="106648"/>
    <lineage>
        <taxon>Bacteria</taxon>
        <taxon>Pseudomonadati</taxon>
        <taxon>Pseudomonadota</taxon>
        <taxon>Gammaproteobacteria</taxon>
        <taxon>Moraxellales</taxon>
        <taxon>Moraxellaceae</taxon>
        <taxon>Acinetobacter</taxon>
    </lineage>
</organism>
<protein>
    <submittedName>
        <fullName evidence="1">Uncharacterized protein</fullName>
    </submittedName>
</protein>
<proteinExistence type="predicted"/>
<gene>
    <name evidence="1" type="ORF">GAK29_03291</name>
</gene>
<dbReference type="EMBL" id="WNDP01000099">
    <property type="protein sequence ID" value="KAF1022007.1"/>
    <property type="molecule type" value="Genomic_DNA"/>
</dbReference>
<sequence length="42" mass="4818">MDAFLFAITFITYKKWLAEANHLKPLLFLGKIALILEAITHT</sequence>
<dbReference type="Proteomes" id="UP000490535">
    <property type="component" value="Unassembled WGS sequence"/>
</dbReference>
<evidence type="ECO:0000313" key="2">
    <source>
        <dbReference type="Proteomes" id="UP000490535"/>
    </source>
</evidence>
<evidence type="ECO:0000313" key="1">
    <source>
        <dbReference type="EMBL" id="KAF1022007.1"/>
    </source>
</evidence>